<feature type="chain" id="PRO_5039225602" description="Subtilisin inhibitor domain-containing protein" evidence="7">
    <location>
        <begin position="20"/>
        <end position="149"/>
    </location>
</feature>
<evidence type="ECO:0000256" key="5">
    <source>
        <dbReference type="ARBA" id="ARBA00022900"/>
    </source>
</evidence>
<keyword evidence="7" id="KW-0732">Signal</keyword>
<dbReference type="Proteomes" id="UP000644020">
    <property type="component" value="Unassembled WGS sequence"/>
</dbReference>
<dbReference type="InterPro" id="IPR023549">
    <property type="entry name" value="Subtilisin_inhibitor"/>
</dbReference>
<evidence type="ECO:0000259" key="8">
    <source>
        <dbReference type="Pfam" id="PF00720"/>
    </source>
</evidence>
<dbReference type="InterPro" id="IPR036819">
    <property type="entry name" value="Subtilisin_inhibitor-like_sf"/>
</dbReference>
<sequence length="149" mass="15140">MLLRSLVLAAAVVTSAATAAGSAAALPLPPLPLLSAPQPDSLTVVVAKSGRPDADGTWTLTCDGARAGGDHPAAARACERLGGFAREGKDPFAPVPAGGLCAQVYGGPVTARVTGTWQGRRIDARFSRSDGCEIARWENAEPLLPGVRG</sequence>
<keyword evidence="10" id="KW-1185">Reference proteome</keyword>
<comment type="caution">
    <text evidence="9">The sequence shown here is derived from an EMBL/GenBank/DDBJ whole genome shotgun (WGS) entry which is preliminary data.</text>
</comment>
<dbReference type="Pfam" id="PF00720">
    <property type="entry name" value="SSI"/>
    <property type="match status" value="1"/>
</dbReference>
<dbReference type="SUPFAM" id="SSF55399">
    <property type="entry name" value="Subtilisin inhibitor"/>
    <property type="match status" value="1"/>
</dbReference>
<comment type="subcellular location">
    <subcellularLocation>
        <location evidence="1">Secreted</location>
    </subcellularLocation>
</comment>
<evidence type="ECO:0000313" key="9">
    <source>
        <dbReference type="EMBL" id="GHB06422.1"/>
    </source>
</evidence>
<keyword evidence="3" id="KW-0964">Secreted</keyword>
<evidence type="ECO:0000256" key="1">
    <source>
        <dbReference type="ARBA" id="ARBA00004613"/>
    </source>
</evidence>
<dbReference type="GO" id="GO:0004867">
    <property type="term" value="F:serine-type endopeptidase inhibitor activity"/>
    <property type="evidence" value="ECO:0007669"/>
    <property type="project" value="UniProtKB-KW"/>
</dbReference>
<evidence type="ECO:0000256" key="7">
    <source>
        <dbReference type="SAM" id="SignalP"/>
    </source>
</evidence>
<gene>
    <name evidence="9" type="ORF">GCM10010305_57110</name>
</gene>
<name>A0A918WDV4_9ACTN</name>
<accession>A0A918WDV4</accession>
<comment type="similarity">
    <text evidence="2">Belongs to the protease inhibitor I16 (SSI) family.</text>
</comment>
<keyword evidence="5" id="KW-0722">Serine protease inhibitor</keyword>
<evidence type="ECO:0000256" key="2">
    <source>
        <dbReference type="ARBA" id="ARBA00010472"/>
    </source>
</evidence>
<dbReference type="Gene3D" id="3.30.350.10">
    <property type="entry name" value="Subtilisin inhibitor-like"/>
    <property type="match status" value="1"/>
</dbReference>
<reference evidence="9" key="1">
    <citation type="journal article" date="2014" name="Int. J. Syst. Evol. Microbiol.">
        <title>Complete genome sequence of Corynebacterium casei LMG S-19264T (=DSM 44701T), isolated from a smear-ripened cheese.</title>
        <authorList>
            <consortium name="US DOE Joint Genome Institute (JGI-PGF)"/>
            <person name="Walter F."/>
            <person name="Albersmeier A."/>
            <person name="Kalinowski J."/>
            <person name="Ruckert C."/>
        </authorList>
    </citation>
    <scope>NUCLEOTIDE SEQUENCE</scope>
    <source>
        <strain evidence="9">JCM 4518</strain>
    </source>
</reference>
<evidence type="ECO:0000256" key="4">
    <source>
        <dbReference type="ARBA" id="ARBA00022690"/>
    </source>
</evidence>
<evidence type="ECO:0000313" key="10">
    <source>
        <dbReference type="Proteomes" id="UP000644020"/>
    </source>
</evidence>
<dbReference type="EMBL" id="BMUL01000020">
    <property type="protein sequence ID" value="GHB06422.1"/>
    <property type="molecule type" value="Genomic_DNA"/>
</dbReference>
<feature type="domain" description="Subtilisin inhibitor" evidence="8">
    <location>
        <begin position="42"/>
        <end position="123"/>
    </location>
</feature>
<dbReference type="GO" id="GO:0005576">
    <property type="term" value="C:extracellular region"/>
    <property type="evidence" value="ECO:0007669"/>
    <property type="project" value="UniProtKB-SubCell"/>
</dbReference>
<organism evidence="9 10">
    <name type="scientific">Streptomyces termitum</name>
    <dbReference type="NCBI Taxonomy" id="67368"/>
    <lineage>
        <taxon>Bacteria</taxon>
        <taxon>Bacillati</taxon>
        <taxon>Actinomycetota</taxon>
        <taxon>Actinomycetes</taxon>
        <taxon>Kitasatosporales</taxon>
        <taxon>Streptomycetaceae</taxon>
        <taxon>Streptomyces</taxon>
    </lineage>
</organism>
<protein>
    <recommendedName>
        <fullName evidence="8">Subtilisin inhibitor domain-containing protein</fullName>
    </recommendedName>
</protein>
<dbReference type="AlphaFoldDB" id="A0A918WDV4"/>
<keyword evidence="6" id="KW-1015">Disulfide bond</keyword>
<keyword evidence="4" id="KW-0646">Protease inhibitor</keyword>
<evidence type="ECO:0000256" key="3">
    <source>
        <dbReference type="ARBA" id="ARBA00022525"/>
    </source>
</evidence>
<proteinExistence type="inferred from homology"/>
<reference evidence="9" key="2">
    <citation type="submission" date="2020-09" db="EMBL/GenBank/DDBJ databases">
        <authorList>
            <person name="Sun Q."/>
            <person name="Ohkuma M."/>
        </authorList>
    </citation>
    <scope>NUCLEOTIDE SEQUENCE</scope>
    <source>
        <strain evidence="9">JCM 4518</strain>
    </source>
</reference>
<feature type="signal peptide" evidence="7">
    <location>
        <begin position="1"/>
        <end position="19"/>
    </location>
</feature>
<evidence type="ECO:0000256" key="6">
    <source>
        <dbReference type="ARBA" id="ARBA00023157"/>
    </source>
</evidence>